<evidence type="ECO:0000313" key="11">
    <source>
        <dbReference type="Proteomes" id="UP000186931"/>
    </source>
</evidence>
<reference evidence="10 11" key="1">
    <citation type="submission" date="2016-10" db="EMBL/GenBank/DDBJ databases">
        <title>Genome of airborne Acinetobacter sp. 5-2Ac02 in the hospital environment: Species near to Acinetobacter towneri.</title>
        <authorList>
            <person name="Barbosa B."/>
            <person name="Fernandez-Garcia L."/>
            <person name="Gato E."/>
            <person name="Leao R."/>
            <person name="Albano R."/>
            <person name="Fernandez B."/>
            <person name="Fernandez-Cuenca F."/>
            <person name="Marques E."/>
            <person name="Tomas M."/>
        </authorList>
    </citation>
    <scope>NUCLEOTIDE SEQUENCE [LARGE SCALE GENOMIC DNA]</scope>
    <source>
        <strain evidence="10 11">5-2Ac02</strain>
    </source>
</reference>
<comment type="similarity">
    <text evidence="2 7">Belongs to the thioredoxin family. DsbC subfamily.</text>
</comment>
<feature type="chain" id="PRO_5010004691" description="Thiol:disulfide interchange protein" evidence="7">
    <location>
        <begin position="21"/>
        <end position="233"/>
    </location>
</feature>
<dbReference type="InterPro" id="IPR017937">
    <property type="entry name" value="Thioredoxin_CS"/>
</dbReference>
<dbReference type="Proteomes" id="UP000186931">
    <property type="component" value="Unassembled WGS sequence"/>
</dbReference>
<accession>A0A1E8E1F8</accession>
<feature type="signal peptide" evidence="7">
    <location>
        <begin position="1"/>
        <end position="20"/>
    </location>
</feature>
<dbReference type="InterPro" id="IPR036249">
    <property type="entry name" value="Thioredoxin-like_sf"/>
</dbReference>
<dbReference type="Gene3D" id="3.10.450.70">
    <property type="entry name" value="Disulphide bond isomerase, DsbC/G, N-terminal"/>
    <property type="match status" value="1"/>
</dbReference>
<evidence type="ECO:0000256" key="5">
    <source>
        <dbReference type="ARBA" id="ARBA00023157"/>
    </source>
</evidence>
<dbReference type="RefSeq" id="WP_070155012.1">
    <property type="nucleotide sequence ID" value="NZ_MKQS01000018.1"/>
</dbReference>
<dbReference type="InterPro" id="IPR033954">
    <property type="entry name" value="DiS-bond_Isoase_DsbC/G"/>
</dbReference>
<feature type="domain" description="Thioredoxin-like fold" evidence="9">
    <location>
        <begin position="108"/>
        <end position="227"/>
    </location>
</feature>
<dbReference type="Gene3D" id="3.40.30.10">
    <property type="entry name" value="Glutaredoxin"/>
    <property type="match status" value="1"/>
</dbReference>
<evidence type="ECO:0000313" key="10">
    <source>
        <dbReference type="EMBL" id="OFE43053.1"/>
    </source>
</evidence>
<comment type="subcellular location">
    <subcellularLocation>
        <location evidence="1 7">Periplasm</location>
    </subcellularLocation>
</comment>
<dbReference type="Pfam" id="PF13098">
    <property type="entry name" value="Thioredoxin_2"/>
    <property type="match status" value="1"/>
</dbReference>
<protein>
    <recommendedName>
        <fullName evidence="7">Thiol:disulfide interchange protein</fullName>
    </recommendedName>
</protein>
<comment type="caution">
    <text evidence="10">The sequence shown here is derived from an EMBL/GenBank/DDBJ whole genome shotgun (WGS) entry which is preliminary data.</text>
</comment>
<evidence type="ECO:0000256" key="3">
    <source>
        <dbReference type="ARBA" id="ARBA00022729"/>
    </source>
</evidence>
<dbReference type="GO" id="GO:0042597">
    <property type="term" value="C:periplasmic space"/>
    <property type="evidence" value="ECO:0007669"/>
    <property type="project" value="UniProtKB-SubCell"/>
</dbReference>
<dbReference type="AlphaFoldDB" id="A0A1E8E1F8"/>
<evidence type="ECO:0000256" key="7">
    <source>
        <dbReference type="RuleBase" id="RU364038"/>
    </source>
</evidence>
<evidence type="ECO:0000259" key="8">
    <source>
        <dbReference type="Pfam" id="PF10411"/>
    </source>
</evidence>
<dbReference type="InterPro" id="IPR009094">
    <property type="entry name" value="DiS-bond_isomerase_DsbC/G_N_sf"/>
</dbReference>
<dbReference type="EMBL" id="MKQS01000018">
    <property type="protein sequence ID" value="OFE43053.1"/>
    <property type="molecule type" value="Genomic_DNA"/>
</dbReference>
<dbReference type="PANTHER" id="PTHR35272:SF3">
    <property type="entry name" value="THIOL:DISULFIDE INTERCHANGE PROTEIN DSBC"/>
    <property type="match status" value="1"/>
</dbReference>
<evidence type="ECO:0000256" key="6">
    <source>
        <dbReference type="ARBA" id="ARBA00023284"/>
    </source>
</evidence>
<sequence>MIRQLSLAVFMGLCSAVSMADVATVSKNVKQQHPQLKLDNIQATEMKGIYSASMDGQVVYLNEDAQHILAGSMIRLKDQHNLTKDLLIQQNSVDWKKLPLQDAIKSVRGTGKRQIAIFSDPNCPYCKQLEAELKKLNNITIYTFILPLKAHSVAPSKQVYCEKNPALAWENLITKAQLPTSQSSCANPVERNMALAHRLGVSGTPAIIFSNGFKVMGAYPAAQIEQIFKEFDL</sequence>
<comment type="function">
    <text evidence="7">Required for disulfide bond formation in some periplasmic proteins. Acts by transferring its disulfide bond to other proteins and is reduced in the process.</text>
</comment>
<dbReference type="CDD" id="cd03020">
    <property type="entry name" value="DsbA_DsbC_DsbG"/>
    <property type="match status" value="1"/>
</dbReference>
<dbReference type="SUPFAM" id="SSF52833">
    <property type="entry name" value="Thioredoxin-like"/>
    <property type="match status" value="1"/>
</dbReference>
<organism evidence="10 11">
    <name type="scientific">Acinetobacter towneri</name>
    <dbReference type="NCBI Taxonomy" id="202956"/>
    <lineage>
        <taxon>Bacteria</taxon>
        <taxon>Pseudomonadati</taxon>
        <taxon>Pseudomonadota</taxon>
        <taxon>Gammaproteobacteria</taxon>
        <taxon>Moraxellales</taxon>
        <taxon>Moraxellaceae</taxon>
        <taxon>Acinetobacter</taxon>
    </lineage>
</organism>
<evidence type="ECO:0000256" key="1">
    <source>
        <dbReference type="ARBA" id="ARBA00004418"/>
    </source>
</evidence>
<dbReference type="PROSITE" id="PS00194">
    <property type="entry name" value="THIOREDOXIN_1"/>
    <property type="match status" value="1"/>
</dbReference>
<evidence type="ECO:0000256" key="4">
    <source>
        <dbReference type="ARBA" id="ARBA00022764"/>
    </source>
</evidence>
<evidence type="ECO:0000256" key="2">
    <source>
        <dbReference type="ARBA" id="ARBA00009813"/>
    </source>
</evidence>
<dbReference type="STRING" id="202956.BJN41_10835"/>
<proteinExistence type="inferred from homology"/>
<dbReference type="InterPro" id="IPR018950">
    <property type="entry name" value="DiS-bond_isomerase_DsbC/G_N"/>
</dbReference>
<keyword evidence="3 7" id="KW-0732">Signal</keyword>
<evidence type="ECO:0000259" key="9">
    <source>
        <dbReference type="Pfam" id="PF13098"/>
    </source>
</evidence>
<dbReference type="Pfam" id="PF10411">
    <property type="entry name" value="DsbC_N"/>
    <property type="match status" value="1"/>
</dbReference>
<dbReference type="eggNOG" id="COG1651">
    <property type="taxonomic scope" value="Bacteria"/>
</dbReference>
<feature type="domain" description="Disulphide bond isomerase DsbC/G N-terminal" evidence="8">
    <location>
        <begin position="18"/>
        <end position="83"/>
    </location>
</feature>
<dbReference type="PANTHER" id="PTHR35272">
    <property type="entry name" value="THIOL:DISULFIDE INTERCHANGE PROTEIN DSBC-RELATED"/>
    <property type="match status" value="1"/>
</dbReference>
<keyword evidence="5" id="KW-1015">Disulfide bond</keyword>
<name>A0A1E8E1F8_9GAMM</name>
<dbReference type="InterPro" id="IPR051470">
    <property type="entry name" value="Thiol:disulfide_interchange"/>
</dbReference>
<keyword evidence="4 7" id="KW-0574">Periplasm</keyword>
<dbReference type="SUPFAM" id="SSF54423">
    <property type="entry name" value="DsbC/DsbG N-terminal domain-like"/>
    <property type="match status" value="1"/>
</dbReference>
<dbReference type="InterPro" id="IPR012336">
    <property type="entry name" value="Thioredoxin-like_fold"/>
</dbReference>
<keyword evidence="6 7" id="KW-0676">Redox-active center</keyword>
<gene>
    <name evidence="10" type="ORF">BJN41_10835</name>
</gene>